<evidence type="ECO:0000313" key="2">
    <source>
        <dbReference type="EMBL" id="MCL1138701.1"/>
    </source>
</evidence>
<gene>
    <name evidence="2" type="ORF">L2740_09110</name>
</gene>
<dbReference type="SMART" id="SM00855">
    <property type="entry name" value="PGAM"/>
    <property type="match status" value="1"/>
</dbReference>
<dbReference type="CDD" id="cd07040">
    <property type="entry name" value="HP"/>
    <property type="match status" value="1"/>
</dbReference>
<dbReference type="AlphaFoldDB" id="A0A9X1ZBX5"/>
<name>A0A9X1ZBX5_9GAMM</name>
<dbReference type="InterPro" id="IPR029033">
    <property type="entry name" value="His_PPase_superfam"/>
</dbReference>
<dbReference type="Pfam" id="PF00300">
    <property type="entry name" value="His_Phos_1"/>
    <property type="match status" value="1"/>
</dbReference>
<evidence type="ECO:0000313" key="3">
    <source>
        <dbReference type="Proteomes" id="UP001139293"/>
    </source>
</evidence>
<organism evidence="2 3">
    <name type="scientific">Shewanella pneumatophori</name>
    <dbReference type="NCBI Taxonomy" id="314092"/>
    <lineage>
        <taxon>Bacteria</taxon>
        <taxon>Pseudomonadati</taxon>
        <taxon>Pseudomonadota</taxon>
        <taxon>Gammaproteobacteria</taxon>
        <taxon>Alteromonadales</taxon>
        <taxon>Shewanellaceae</taxon>
        <taxon>Shewanella</taxon>
    </lineage>
</organism>
<feature type="chain" id="PRO_5040752017" evidence="1">
    <location>
        <begin position="29"/>
        <end position="191"/>
    </location>
</feature>
<dbReference type="SUPFAM" id="SSF53254">
    <property type="entry name" value="Phosphoglycerate mutase-like"/>
    <property type="match status" value="1"/>
</dbReference>
<feature type="signal peptide" evidence="1">
    <location>
        <begin position="1"/>
        <end position="28"/>
    </location>
</feature>
<keyword evidence="1" id="KW-0732">Signal</keyword>
<sequence length="191" mass="20386">MKLISPTFIKLFACTCLAVSMLGNLSFAAQVAVSKPTLNKNSDITKVVLLVRHAEKNISDNRDPKLSPTGIARSQALAKQLSQLELSQLIASDYQRTQLTLAPIAKDKALNVTIAATKSGLTAHVNNIVALVNKEPGNSLIAGHSNTLPMIISALGGPTIKKISESTFGELYQLDIKPNAEVVLSQSHFGQ</sequence>
<reference evidence="2" key="1">
    <citation type="submission" date="2022-01" db="EMBL/GenBank/DDBJ databases">
        <title>Whole genome-based taxonomy of the Shewanellaceae.</title>
        <authorList>
            <person name="Martin-Rodriguez A.J."/>
        </authorList>
    </citation>
    <scope>NUCLEOTIDE SEQUENCE</scope>
    <source>
        <strain evidence="2">KCTC 23973</strain>
    </source>
</reference>
<dbReference type="Proteomes" id="UP001139293">
    <property type="component" value="Unassembled WGS sequence"/>
</dbReference>
<dbReference type="RefSeq" id="WP_248949773.1">
    <property type="nucleotide sequence ID" value="NZ_JAKILB010000005.1"/>
</dbReference>
<protein>
    <submittedName>
        <fullName evidence="2">Histidine phosphatase family protein</fullName>
    </submittedName>
</protein>
<dbReference type="EMBL" id="JAKILB010000005">
    <property type="protein sequence ID" value="MCL1138701.1"/>
    <property type="molecule type" value="Genomic_DNA"/>
</dbReference>
<evidence type="ECO:0000256" key="1">
    <source>
        <dbReference type="SAM" id="SignalP"/>
    </source>
</evidence>
<accession>A0A9X1ZBX5</accession>
<dbReference type="Gene3D" id="3.40.50.1240">
    <property type="entry name" value="Phosphoglycerate mutase-like"/>
    <property type="match status" value="1"/>
</dbReference>
<proteinExistence type="predicted"/>
<dbReference type="InterPro" id="IPR013078">
    <property type="entry name" value="His_Pase_superF_clade-1"/>
</dbReference>
<comment type="caution">
    <text evidence="2">The sequence shown here is derived from an EMBL/GenBank/DDBJ whole genome shotgun (WGS) entry which is preliminary data.</text>
</comment>
<keyword evidence="3" id="KW-1185">Reference proteome</keyword>